<dbReference type="AlphaFoldDB" id="A0A2M4BFD1"/>
<organism evidence="6">
    <name type="scientific">Anopheles marajoara</name>
    <dbReference type="NCBI Taxonomy" id="58244"/>
    <lineage>
        <taxon>Eukaryota</taxon>
        <taxon>Metazoa</taxon>
        <taxon>Ecdysozoa</taxon>
        <taxon>Arthropoda</taxon>
        <taxon>Hexapoda</taxon>
        <taxon>Insecta</taxon>
        <taxon>Pterygota</taxon>
        <taxon>Neoptera</taxon>
        <taxon>Endopterygota</taxon>
        <taxon>Diptera</taxon>
        <taxon>Nematocera</taxon>
        <taxon>Culicoidea</taxon>
        <taxon>Culicidae</taxon>
        <taxon>Anophelinae</taxon>
        <taxon>Anopheles</taxon>
    </lineage>
</organism>
<reference evidence="6" key="1">
    <citation type="submission" date="2018-01" db="EMBL/GenBank/DDBJ databases">
        <title>An insight into the sialome of Amazonian anophelines.</title>
        <authorList>
            <person name="Ribeiro J.M."/>
            <person name="Scarpassa V."/>
            <person name="Calvo E."/>
        </authorList>
    </citation>
    <scope>NUCLEOTIDE SEQUENCE</scope>
    <source>
        <tissue evidence="6">Salivary glands</tissue>
    </source>
</reference>
<keyword evidence="3" id="KW-0539">Nucleus</keyword>
<feature type="region of interest" description="Disordered" evidence="5">
    <location>
        <begin position="321"/>
        <end position="362"/>
    </location>
</feature>
<dbReference type="Pfam" id="PF09766">
    <property type="entry name" value="FmiP_Thoc5"/>
    <property type="match status" value="1"/>
</dbReference>
<dbReference type="GO" id="GO:0006406">
    <property type="term" value="P:mRNA export from nucleus"/>
    <property type="evidence" value="ECO:0007669"/>
    <property type="project" value="TreeGrafter"/>
</dbReference>
<dbReference type="GO" id="GO:0003729">
    <property type="term" value="F:mRNA binding"/>
    <property type="evidence" value="ECO:0007669"/>
    <property type="project" value="TreeGrafter"/>
</dbReference>
<accession>A0A2M4BFD1</accession>
<evidence type="ECO:0000256" key="3">
    <source>
        <dbReference type="ARBA" id="ARBA00023242"/>
    </source>
</evidence>
<dbReference type="PANTHER" id="PTHR13375">
    <property type="entry name" value="FMS INTERACTING PROTEIN"/>
    <property type="match status" value="1"/>
</dbReference>
<keyword evidence="4" id="KW-0175">Coiled coil</keyword>
<feature type="compositionally biased region" description="Basic and acidic residues" evidence="5">
    <location>
        <begin position="1"/>
        <end position="15"/>
    </location>
</feature>
<sequence length="721" mass="83271">MVNKLDGFERETAGDKKRRKTTTHLSEGSVSLFKVGKDDVYLNTIAFEKQEANNRSPVKDTDIFNAVSFEMKELFSEVARLKMENTEETTTQIGEKRIDGSLALVLLKKLNRLDKVRIRDGRVALHKEKLRVDSNRLQLQNLLYEEEHLKREIQQCYLFKSQDEEIDLIPENEFYQNAPEAVSRPTKTRYDDHTKRIARLEWELQQRKELDSHLKELQTLKESIENDIVAKSKRLDSLGPRLRELILATRPLQEALHMPFEKSWEIQKTVKLLAPPLYLLYANMIAYSETCDNLISTMIHGDEEEAKQIESLLQFELNSQHRGDSCSNRERADSDNDDNDQDPERGVKKRHRDQPKTNLAEQRREKLLTAHPLCVTVTVRAKMEKFSISEKLPGLAITFYYLPNINIVTINCSLTDLKISGTATCDILSMETILSELFSNDTGLESPNPKTNYQFEEIMEDADLFISLLKEKGLGKPYRWAQELCGLEFITAPCNRSLMHSYETFLKADCSLKTIPSILRKIRSRWEARIQLYHQIYELESKLIDTSINNEHDHPIRISSALLQWISISFEDYTASGVSSKFLDDGIALPGDLFFRAIVVRGSAKLESYICIPCRYPEMSPIWSFSLNWNGKHTAVRDSSVREMEYWCNSASTTNNMALMLPTQLKRAMSCLDIYLETEGPYYKPAEFKHDKSFLKPFRGRTRARPFRIAPNGSNSLFTQI</sequence>
<evidence type="ECO:0000256" key="1">
    <source>
        <dbReference type="ARBA" id="ARBA00004123"/>
    </source>
</evidence>
<name>A0A2M4BFD1_9DIPT</name>
<feature type="compositionally biased region" description="Basic and acidic residues" evidence="5">
    <location>
        <begin position="321"/>
        <end position="334"/>
    </location>
</feature>
<feature type="region of interest" description="Disordered" evidence="5">
    <location>
        <begin position="1"/>
        <end position="22"/>
    </location>
</feature>
<evidence type="ECO:0000256" key="5">
    <source>
        <dbReference type="SAM" id="MobiDB-lite"/>
    </source>
</evidence>
<evidence type="ECO:0000256" key="4">
    <source>
        <dbReference type="SAM" id="Coils"/>
    </source>
</evidence>
<comment type="similarity">
    <text evidence="2">Belongs to the THOC5 family.</text>
</comment>
<proteinExistence type="inferred from homology"/>
<dbReference type="GO" id="GO:0000445">
    <property type="term" value="C:THO complex part of transcription export complex"/>
    <property type="evidence" value="ECO:0007669"/>
    <property type="project" value="TreeGrafter"/>
</dbReference>
<dbReference type="PANTHER" id="PTHR13375:SF3">
    <property type="entry name" value="THO COMPLEX SUBUNIT 5 HOMOLOG"/>
    <property type="match status" value="1"/>
</dbReference>
<dbReference type="EMBL" id="GGFJ01002618">
    <property type="protein sequence ID" value="MBW51759.1"/>
    <property type="molecule type" value="Transcribed_RNA"/>
</dbReference>
<feature type="coiled-coil region" evidence="4">
    <location>
        <begin position="190"/>
        <end position="234"/>
    </location>
</feature>
<comment type="subcellular location">
    <subcellularLocation>
        <location evidence="1">Nucleus</location>
    </subcellularLocation>
</comment>
<dbReference type="InterPro" id="IPR019163">
    <property type="entry name" value="THO_Thoc5"/>
</dbReference>
<evidence type="ECO:0000256" key="2">
    <source>
        <dbReference type="ARBA" id="ARBA00008044"/>
    </source>
</evidence>
<evidence type="ECO:0000313" key="6">
    <source>
        <dbReference type="EMBL" id="MBW51759.1"/>
    </source>
</evidence>
<protein>
    <submittedName>
        <fullName evidence="6">Putative tho complex subunit 5</fullName>
    </submittedName>
</protein>